<accession>A0A5B0X709</accession>
<protein>
    <submittedName>
        <fullName evidence="1">Uncharacterized protein</fullName>
    </submittedName>
</protein>
<organism evidence="1 2">
    <name type="scientific">Photorhabdus heterorhabditis</name>
    <dbReference type="NCBI Taxonomy" id="880156"/>
    <lineage>
        <taxon>Bacteria</taxon>
        <taxon>Pseudomonadati</taxon>
        <taxon>Pseudomonadota</taxon>
        <taxon>Gammaproteobacteria</taxon>
        <taxon>Enterobacterales</taxon>
        <taxon>Morganellaceae</taxon>
        <taxon>Photorhabdus</taxon>
    </lineage>
</organism>
<evidence type="ECO:0000313" key="1">
    <source>
        <dbReference type="EMBL" id="KAA1195056.1"/>
    </source>
</evidence>
<comment type="caution">
    <text evidence="1">The sequence shown here is derived from an EMBL/GenBank/DDBJ whole genome shotgun (WGS) entry which is preliminary data.</text>
</comment>
<dbReference type="EMBL" id="VTUW01000004">
    <property type="protein sequence ID" value="KAA1195056.1"/>
    <property type="molecule type" value="Genomic_DNA"/>
</dbReference>
<proteinExistence type="predicted"/>
<gene>
    <name evidence="1" type="ORF">F0L16_03245</name>
</gene>
<evidence type="ECO:0000313" key="2">
    <source>
        <dbReference type="Proteomes" id="UP000322184"/>
    </source>
</evidence>
<sequence>MNTTSTTIKITLSSLMKPPQPGSTGNCPITGYRQPDWNRKYIRRLAGRWSESSLGRLGE</sequence>
<name>A0A5B0X709_9GAMM</name>
<dbReference type="Proteomes" id="UP000322184">
    <property type="component" value="Unassembled WGS sequence"/>
</dbReference>
<reference evidence="1 2" key="1">
    <citation type="submission" date="2019-09" db="EMBL/GenBank/DDBJ databases">
        <title>Whole genome sequence of Photorhabdus heterorhabditis strain ETL (Enterobacteriales: Enterobacteriaceae) a bacterial symbiont of Heterorhabditis zealandica strain ETL (Rhabditida: Heterorhabditidae).</title>
        <authorList>
            <person name="Lulamba T.E."/>
            <person name="Serepa-Dlamini M.H."/>
        </authorList>
    </citation>
    <scope>NUCLEOTIDE SEQUENCE [LARGE SCALE GENOMIC DNA]</scope>
    <source>
        <strain evidence="1 2">ETL</strain>
    </source>
</reference>
<dbReference type="RefSeq" id="WP_149616114.1">
    <property type="nucleotide sequence ID" value="NZ_CAWPFF010000081.1"/>
</dbReference>
<dbReference type="AlphaFoldDB" id="A0A5B0X709"/>